<dbReference type="Gene3D" id="1.10.287.110">
    <property type="entry name" value="DnaJ domain"/>
    <property type="match status" value="1"/>
</dbReference>
<gene>
    <name evidence="4" type="ORF">V1264_012598</name>
</gene>
<dbReference type="EMBL" id="JBAMIC010000002">
    <property type="protein sequence ID" value="KAK7113286.1"/>
    <property type="molecule type" value="Genomic_DNA"/>
</dbReference>
<dbReference type="AlphaFoldDB" id="A0AAN9BXL4"/>
<dbReference type="Pfam" id="PF00226">
    <property type="entry name" value="DnaJ"/>
    <property type="match status" value="1"/>
</dbReference>
<protein>
    <recommendedName>
        <fullName evidence="1">DnaJ homolog subfamily C member 10</fullName>
    </recommendedName>
</protein>
<evidence type="ECO:0000256" key="1">
    <source>
        <dbReference type="ARBA" id="ARBA00020920"/>
    </source>
</evidence>
<dbReference type="InterPro" id="IPR036869">
    <property type="entry name" value="J_dom_sf"/>
</dbReference>
<dbReference type="PROSITE" id="PS50076">
    <property type="entry name" value="DNAJ_2"/>
    <property type="match status" value="1"/>
</dbReference>
<dbReference type="GO" id="GO:0036498">
    <property type="term" value="P:IRE1-mediated unfolded protein response"/>
    <property type="evidence" value="ECO:0007669"/>
    <property type="project" value="TreeGrafter"/>
</dbReference>
<dbReference type="CDD" id="cd06257">
    <property type="entry name" value="DnaJ"/>
    <property type="match status" value="1"/>
</dbReference>
<dbReference type="InterPro" id="IPR013766">
    <property type="entry name" value="Thioredoxin_domain"/>
</dbReference>
<dbReference type="PANTHER" id="PTHR44340:SF1">
    <property type="entry name" value="DNAJ HOMOLOG SUBFAMILY C MEMBER 10"/>
    <property type="match status" value="1"/>
</dbReference>
<evidence type="ECO:0000259" key="2">
    <source>
        <dbReference type="PROSITE" id="PS50076"/>
    </source>
</evidence>
<dbReference type="Pfam" id="PF00085">
    <property type="entry name" value="Thioredoxin"/>
    <property type="match status" value="4"/>
</dbReference>
<evidence type="ECO:0000259" key="3">
    <source>
        <dbReference type="PROSITE" id="PS51352"/>
    </source>
</evidence>
<keyword evidence="5" id="KW-1185">Reference proteome</keyword>
<dbReference type="InterPro" id="IPR035674">
    <property type="entry name" value="ERdj5_TRX_C"/>
</dbReference>
<dbReference type="PROSITE" id="PS00194">
    <property type="entry name" value="THIOREDOXIN_1"/>
    <property type="match status" value="3"/>
</dbReference>
<dbReference type="GO" id="GO:0005788">
    <property type="term" value="C:endoplasmic reticulum lumen"/>
    <property type="evidence" value="ECO:0007669"/>
    <property type="project" value="TreeGrafter"/>
</dbReference>
<proteinExistence type="predicted"/>
<feature type="domain" description="Thioredoxin" evidence="3">
    <location>
        <begin position="662"/>
        <end position="774"/>
    </location>
</feature>
<dbReference type="CDD" id="cd03004">
    <property type="entry name" value="PDI_a_ERdj5_C"/>
    <property type="match status" value="2"/>
</dbReference>
<dbReference type="Gene3D" id="3.40.30.10">
    <property type="entry name" value="Glutaredoxin"/>
    <property type="match status" value="6"/>
</dbReference>
<dbReference type="Proteomes" id="UP001374579">
    <property type="component" value="Unassembled WGS sequence"/>
</dbReference>
<dbReference type="FunFam" id="3.40.30.10:FF:000087">
    <property type="entry name" value="DnaJ homolog subfamily C member 10"/>
    <property type="match status" value="1"/>
</dbReference>
<dbReference type="InterPro" id="IPR001623">
    <property type="entry name" value="DnaJ_domain"/>
</dbReference>
<organism evidence="4 5">
    <name type="scientific">Littorina saxatilis</name>
    <dbReference type="NCBI Taxonomy" id="31220"/>
    <lineage>
        <taxon>Eukaryota</taxon>
        <taxon>Metazoa</taxon>
        <taxon>Spiralia</taxon>
        <taxon>Lophotrochozoa</taxon>
        <taxon>Mollusca</taxon>
        <taxon>Gastropoda</taxon>
        <taxon>Caenogastropoda</taxon>
        <taxon>Littorinimorpha</taxon>
        <taxon>Littorinoidea</taxon>
        <taxon>Littorinidae</taxon>
        <taxon>Littorina</taxon>
    </lineage>
</organism>
<sequence>MDLTLLHYQALWIMCASVCITLAGDFYAILGVEKSASAKEIRKAFKKLAISTHPDKNTDDPEAHNKFLIITRAYEVLKDEELRKKYDLHGEEGLSEDFNRGRQYESWQYYQQNFGIYDDDQEIITLSKSDFEVSVDGTDDIWFINFYSTHCSHCHDLAPTWREMARELEGVIRVGAVNCEDDWALCRMQGIHSYPSLVLYPGRDEYRGDRSKDALVKHAMRSLRTSHDKLTTGNFKRRVTEDTSGQPWLITFCGDDGDCLEDKTCLKLAAMLDGLVKVGTIDCLKSGDLCTKLGHQHSTYLYTDADHVGKQGLEISSLVAQDILSTVLHQLPEVTLLDTDTFQNLLDGMKGEREAAWLVHFVDSDDFHDVELRKLPAMLEGIQVGRVNCRELTDQCRTLHVKKFPTFMTFKESGGAEIFYGRATAHDIAAFAQDSVITPLTSLDPSDFPDRVVLSREPWFVDFFAPWCPPCMRLLPEFRKAAKRIGEQVNFGTVDCTVHGNLCSTYNVRSYPTTIFYNQTVPHQFSGHHSASALIEFIKDTLDPPVLSLTPDTFYQMVGDREQGEMWLVDFFAPWCGPCRQLAPEWRELAKMMKKNALSVRVAHVDCQAHHDLCQPEGVSSYPTIRLYPIGYQGTDYYVAYNSWQRDAGSLQAWVYEYLPSKVETLTWNAFGAEVLDSDIPWIVDFYAPWCGHCQVFKPEFEKVAETLDGKVKAGKVDCDRFQRLCSQAGIQAYPSVRFYPGSKGPNNRQNPHGLDINSQNADEILSFIRSHAKNMRHDEL</sequence>
<feature type="domain" description="Thioredoxin" evidence="3">
    <location>
        <begin position="105"/>
        <end position="225"/>
    </location>
</feature>
<comment type="caution">
    <text evidence="4">The sequence shown here is derived from an EMBL/GenBank/DDBJ whole genome shotgun (WGS) entry which is preliminary data.</text>
</comment>
<reference evidence="4 5" key="1">
    <citation type="submission" date="2024-02" db="EMBL/GenBank/DDBJ databases">
        <title>Chromosome-scale genome assembly of the rough periwinkle Littorina saxatilis.</title>
        <authorList>
            <person name="De Jode A."/>
            <person name="Faria R."/>
            <person name="Formenti G."/>
            <person name="Sims Y."/>
            <person name="Smith T.P."/>
            <person name="Tracey A."/>
            <person name="Wood J.M.D."/>
            <person name="Zagrodzka Z.B."/>
            <person name="Johannesson K."/>
            <person name="Butlin R.K."/>
            <person name="Leder E.H."/>
        </authorList>
    </citation>
    <scope>NUCLEOTIDE SEQUENCE [LARGE SCALE GENOMIC DNA]</scope>
    <source>
        <strain evidence="4">Snail1</strain>
        <tissue evidence="4">Muscle</tissue>
    </source>
</reference>
<evidence type="ECO:0000313" key="4">
    <source>
        <dbReference type="EMBL" id="KAK7113286.1"/>
    </source>
</evidence>
<dbReference type="FunFam" id="1.10.287.110:FF:000029">
    <property type="entry name" value="DnaJ homolog subfamily C member 10"/>
    <property type="match status" value="1"/>
</dbReference>
<dbReference type="GO" id="GO:0015035">
    <property type="term" value="F:protein-disulfide reductase activity"/>
    <property type="evidence" value="ECO:0007669"/>
    <property type="project" value="TreeGrafter"/>
</dbReference>
<dbReference type="GO" id="GO:0016671">
    <property type="term" value="F:oxidoreductase activity, acting on a sulfur group of donors, disulfide as acceptor"/>
    <property type="evidence" value="ECO:0007669"/>
    <property type="project" value="TreeGrafter"/>
</dbReference>
<dbReference type="PANTHER" id="PTHR44340">
    <property type="entry name" value="DNAJ HOMOLOG SUBFAMILY C MEMBER 10"/>
    <property type="match status" value="1"/>
</dbReference>
<feature type="domain" description="J" evidence="2">
    <location>
        <begin position="25"/>
        <end position="90"/>
    </location>
</feature>
<dbReference type="InterPro" id="IPR017937">
    <property type="entry name" value="Thioredoxin_CS"/>
</dbReference>
<dbReference type="GO" id="GO:0051787">
    <property type="term" value="F:misfolded protein binding"/>
    <property type="evidence" value="ECO:0007669"/>
    <property type="project" value="TreeGrafter"/>
</dbReference>
<dbReference type="InterPro" id="IPR036249">
    <property type="entry name" value="Thioredoxin-like_sf"/>
</dbReference>
<dbReference type="InterPro" id="IPR052460">
    <property type="entry name" value="ER_disulfide_reductase"/>
</dbReference>
<dbReference type="SUPFAM" id="SSF52833">
    <property type="entry name" value="Thioredoxin-like"/>
    <property type="match status" value="5"/>
</dbReference>
<dbReference type="SMART" id="SM00271">
    <property type="entry name" value="DnaJ"/>
    <property type="match status" value="1"/>
</dbReference>
<dbReference type="PROSITE" id="PS51352">
    <property type="entry name" value="THIOREDOXIN_2"/>
    <property type="match status" value="3"/>
</dbReference>
<name>A0AAN9BXL4_9CAEN</name>
<dbReference type="PRINTS" id="PR00421">
    <property type="entry name" value="THIOREDOXIN"/>
</dbReference>
<dbReference type="SUPFAM" id="SSF46565">
    <property type="entry name" value="Chaperone J-domain"/>
    <property type="match status" value="1"/>
</dbReference>
<evidence type="ECO:0000313" key="5">
    <source>
        <dbReference type="Proteomes" id="UP001374579"/>
    </source>
</evidence>
<feature type="domain" description="Thioredoxin" evidence="3">
    <location>
        <begin position="510"/>
        <end position="660"/>
    </location>
</feature>
<dbReference type="PRINTS" id="PR00625">
    <property type="entry name" value="JDOMAIN"/>
</dbReference>
<accession>A0AAN9BXL4</accession>